<keyword evidence="11" id="KW-0482">Metalloprotease</keyword>
<dbReference type="InterPro" id="IPR014782">
    <property type="entry name" value="Peptidase_M1_dom"/>
</dbReference>
<feature type="domain" description="Peptidase M1 membrane alanine aminopeptidase" evidence="12">
    <location>
        <begin position="307"/>
        <end position="458"/>
    </location>
</feature>
<organism evidence="13 14">
    <name type="scientific">Thalassomonas viridans</name>
    <dbReference type="NCBI Taxonomy" id="137584"/>
    <lineage>
        <taxon>Bacteria</taxon>
        <taxon>Pseudomonadati</taxon>
        <taxon>Pseudomonadota</taxon>
        <taxon>Gammaproteobacteria</taxon>
        <taxon>Alteromonadales</taxon>
        <taxon>Colwelliaceae</taxon>
        <taxon>Thalassomonas</taxon>
    </lineage>
</organism>
<dbReference type="GO" id="GO:0043171">
    <property type="term" value="P:peptide catabolic process"/>
    <property type="evidence" value="ECO:0007669"/>
    <property type="project" value="TreeGrafter"/>
</dbReference>
<evidence type="ECO:0000313" key="14">
    <source>
        <dbReference type="Proteomes" id="UP000032352"/>
    </source>
</evidence>
<evidence type="ECO:0000256" key="1">
    <source>
        <dbReference type="ARBA" id="ARBA00000098"/>
    </source>
</evidence>
<dbReference type="RefSeq" id="WP_044837578.1">
    <property type="nucleotide sequence ID" value="NZ_CP059734.1"/>
</dbReference>
<dbReference type="GO" id="GO:0042277">
    <property type="term" value="F:peptide binding"/>
    <property type="evidence" value="ECO:0007669"/>
    <property type="project" value="TreeGrafter"/>
</dbReference>
<keyword evidence="7" id="KW-0645">Protease</keyword>
<protein>
    <recommendedName>
        <fullName evidence="5">Aminopeptidase N</fullName>
        <ecNumber evidence="4">3.4.11.2</ecNumber>
    </recommendedName>
</protein>
<comment type="cofactor">
    <cofactor evidence="2">
        <name>Zn(2+)</name>
        <dbReference type="ChEBI" id="CHEBI:29105"/>
    </cofactor>
</comment>
<dbReference type="AlphaFoldDB" id="A0AAE9ZGJ9"/>
<evidence type="ECO:0000256" key="9">
    <source>
        <dbReference type="ARBA" id="ARBA00022801"/>
    </source>
</evidence>
<dbReference type="PANTHER" id="PTHR11533:SF174">
    <property type="entry name" value="PUROMYCIN-SENSITIVE AMINOPEPTIDASE-RELATED"/>
    <property type="match status" value="1"/>
</dbReference>
<dbReference type="GO" id="GO:0016285">
    <property type="term" value="F:alanyl aminopeptidase activity"/>
    <property type="evidence" value="ECO:0007669"/>
    <property type="project" value="UniProtKB-EC"/>
</dbReference>
<dbReference type="InterPro" id="IPR050344">
    <property type="entry name" value="Peptidase_M1_aminopeptidases"/>
</dbReference>
<dbReference type="GO" id="GO:0008270">
    <property type="term" value="F:zinc ion binding"/>
    <property type="evidence" value="ECO:0007669"/>
    <property type="project" value="InterPro"/>
</dbReference>
<evidence type="ECO:0000256" key="4">
    <source>
        <dbReference type="ARBA" id="ARBA00012564"/>
    </source>
</evidence>
<dbReference type="Pfam" id="PF01433">
    <property type="entry name" value="Peptidase_M1"/>
    <property type="match status" value="1"/>
</dbReference>
<reference evidence="13 14" key="2">
    <citation type="journal article" date="2022" name="Mar. Drugs">
        <title>Bioassay-Guided Fractionation Leads to the Detection of Cholic Acid Generated by the Rare Thalassomonas sp.</title>
        <authorList>
            <person name="Pheiffer F."/>
            <person name="Schneider Y.K."/>
            <person name="Hansen E.H."/>
            <person name="Andersen J.H."/>
            <person name="Isaksson J."/>
            <person name="Busche T."/>
            <person name="R C."/>
            <person name="Kalinowski J."/>
            <person name="Zyl L.V."/>
            <person name="Trindade M."/>
        </authorList>
    </citation>
    <scope>NUCLEOTIDE SEQUENCE [LARGE SCALE GENOMIC DNA]</scope>
    <source>
        <strain evidence="13 14">XOM25</strain>
    </source>
</reference>
<keyword evidence="8" id="KW-0479">Metal-binding</keyword>
<dbReference type="EMBL" id="CP059734">
    <property type="protein sequence ID" value="WDE09272.1"/>
    <property type="molecule type" value="Genomic_DNA"/>
</dbReference>
<dbReference type="EC" id="3.4.11.2" evidence="4"/>
<evidence type="ECO:0000256" key="11">
    <source>
        <dbReference type="ARBA" id="ARBA00023049"/>
    </source>
</evidence>
<evidence type="ECO:0000259" key="12">
    <source>
        <dbReference type="Pfam" id="PF01433"/>
    </source>
</evidence>
<dbReference type="GO" id="GO:0005615">
    <property type="term" value="C:extracellular space"/>
    <property type="evidence" value="ECO:0007669"/>
    <property type="project" value="TreeGrafter"/>
</dbReference>
<dbReference type="SUPFAM" id="SSF63737">
    <property type="entry name" value="Leukotriene A4 hydrolase N-terminal domain"/>
    <property type="match status" value="1"/>
</dbReference>
<dbReference type="GO" id="GO:0070006">
    <property type="term" value="F:metalloaminopeptidase activity"/>
    <property type="evidence" value="ECO:0007669"/>
    <property type="project" value="TreeGrafter"/>
</dbReference>
<dbReference type="PRINTS" id="PR00756">
    <property type="entry name" value="ALADIPTASE"/>
</dbReference>
<dbReference type="InterPro" id="IPR042097">
    <property type="entry name" value="Aminopeptidase_N-like_N_sf"/>
</dbReference>
<evidence type="ECO:0000256" key="8">
    <source>
        <dbReference type="ARBA" id="ARBA00022723"/>
    </source>
</evidence>
<keyword evidence="6" id="KW-0031">Aminopeptidase</keyword>
<dbReference type="Gene3D" id="2.60.40.1730">
    <property type="entry name" value="tricorn interacting facor f3 domain"/>
    <property type="match status" value="1"/>
</dbReference>
<dbReference type="GO" id="GO:0006508">
    <property type="term" value="P:proteolysis"/>
    <property type="evidence" value="ECO:0007669"/>
    <property type="project" value="UniProtKB-KW"/>
</dbReference>
<reference evidence="13 14" key="1">
    <citation type="journal article" date="2015" name="Genome Announc.">
        <title>Draft Genome Sequences of Marine Isolates of Thalassomonas viridans and Thalassomonas actiniarum.</title>
        <authorList>
            <person name="Olonade I."/>
            <person name="van Zyl L.J."/>
            <person name="Trindade M."/>
        </authorList>
    </citation>
    <scope>NUCLEOTIDE SEQUENCE [LARGE SCALE GENOMIC DNA]</scope>
    <source>
        <strain evidence="13 14">XOM25</strain>
    </source>
</reference>
<accession>A0AAE9ZGJ9</accession>
<evidence type="ECO:0000256" key="6">
    <source>
        <dbReference type="ARBA" id="ARBA00022438"/>
    </source>
</evidence>
<evidence type="ECO:0000256" key="7">
    <source>
        <dbReference type="ARBA" id="ARBA00022670"/>
    </source>
</evidence>
<keyword evidence="10" id="KW-0862">Zinc</keyword>
<dbReference type="Proteomes" id="UP000032352">
    <property type="component" value="Chromosome pTvir"/>
</dbReference>
<dbReference type="KEGG" id="tvd:SG34_031405"/>
<dbReference type="InterPro" id="IPR001930">
    <property type="entry name" value="Peptidase_M1"/>
</dbReference>
<evidence type="ECO:0000313" key="13">
    <source>
        <dbReference type="EMBL" id="WDE09272.1"/>
    </source>
</evidence>
<comment type="catalytic activity">
    <reaction evidence="1">
        <text>Release of an N-terminal amino acid, Xaa-|-Yaa- from a peptide, amide or arylamide. Xaa is preferably Ala, but may be most amino acids including Pro (slow action). When a terminal hydrophobic residue is followed by a prolyl residue, the two may be released as an intact Xaa-Pro dipeptide.</text>
        <dbReference type="EC" id="3.4.11.2"/>
    </reaction>
</comment>
<dbReference type="SUPFAM" id="SSF55486">
    <property type="entry name" value="Metalloproteases ('zincins'), catalytic domain"/>
    <property type="match status" value="1"/>
</dbReference>
<comment type="similarity">
    <text evidence="3">Belongs to the peptidase M1 family.</text>
</comment>
<evidence type="ECO:0000256" key="2">
    <source>
        <dbReference type="ARBA" id="ARBA00001947"/>
    </source>
</evidence>
<keyword evidence="9" id="KW-0378">Hydrolase</keyword>
<evidence type="ECO:0000256" key="3">
    <source>
        <dbReference type="ARBA" id="ARBA00010136"/>
    </source>
</evidence>
<sequence>MPGREAYLNRLNPLWWLGRLRAGMLPVLFWLAALPCGAGEPSPDTGARQDIDFLAYRAHLEPDPARQSIKGRVEIAFKVLTAGVTRLPLTAINKDIYAVRGAGIQSHRVAGEYLYVEYPAKTLKKDQVYRLTVEYLATPDKGISFYPDHFYTHYHTEQWLVAHEDIGDRARIEMWLTLPRHMKAVANGELMAVKASGDKRIHHWNETRERPLFTFGFAAGNFTETLLRHKGMEFRYLSLVSREDEISRMFADVRAIYDFFEQKSGMPLQQKRYTYVLTEGNAMQEASGFSLIGRNIARDVLDEPRESWLITHELAHEWWGNAISAASWSDFWLNEGLVQFLVAAFKAQQYGQDEYDREMVLFKESIHRRLKKSPVLRAVSPQQKLSFADYKKHYRGIVYSKGGYIFHMLKTELGEQDFWRGLKHYSQANWESTVSSRQLQQAFESASGRNLEHFFNTWVYRPQQIELAARVSYQPGRLAIRFRQTQQEPADFHFWLAVDDGGQRRLKRVNISGAEHLVEIKMQQPPQGLWLDYYHYLPLPIKVTGADDYIQASIFSEVTSLTRYWALKSLVTSDYCRHEPQRIERTFARLKQVDTSRIIHQAIAWWREACPG</sequence>
<gene>
    <name evidence="13" type="ORF">SG34_031405</name>
</gene>
<dbReference type="Gene3D" id="1.10.390.10">
    <property type="entry name" value="Neutral Protease Domain 2"/>
    <property type="match status" value="1"/>
</dbReference>
<proteinExistence type="inferred from homology"/>
<name>A0AAE9ZGJ9_9GAMM</name>
<evidence type="ECO:0000256" key="5">
    <source>
        <dbReference type="ARBA" id="ARBA00015611"/>
    </source>
</evidence>
<evidence type="ECO:0000256" key="10">
    <source>
        <dbReference type="ARBA" id="ARBA00022833"/>
    </source>
</evidence>
<keyword evidence="14" id="KW-1185">Reference proteome</keyword>
<dbReference type="GO" id="GO:0016020">
    <property type="term" value="C:membrane"/>
    <property type="evidence" value="ECO:0007669"/>
    <property type="project" value="TreeGrafter"/>
</dbReference>
<dbReference type="PANTHER" id="PTHR11533">
    <property type="entry name" value="PROTEASE M1 ZINC METALLOPROTEASE"/>
    <property type="match status" value="1"/>
</dbReference>
<dbReference type="GO" id="GO:0005737">
    <property type="term" value="C:cytoplasm"/>
    <property type="evidence" value="ECO:0007669"/>
    <property type="project" value="TreeGrafter"/>
</dbReference>
<dbReference type="InterPro" id="IPR027268">
    <property type="entry name" value="Peptidase_M4/M1_CTD_sf"/>
</dbReference>